<evidence type="ECO:0000256" key="10">
    <source>
        <dbReference type="PROSITE-ProRule" id="PRU00846"/>
    </source>
</evidence>
<keyword evidence="3" id="KW-0132">Cell division</keyword>
<dbReference type="SMART" id="SM00490">
    <property type="entry name" value="HELICc"/>
    <property type="match status" value="1"/>
</dbReference>
<comment type="function">
    <text evidence="8">Involved in mitotic DNA repair and meiotic recombination. Functions in the recombinational DNA repair pathway. Essential for interhomolog gene conversion (GC), but may have a less important role in intersister GC than spn-A/Rad51. In the presence of DNA, spn-A/Rad51 enhances the ATPase activity of okr/Rad54.</text>
</comment>
<feature type="domain" description="Helicase C-terminal" evidence="13">
    <location>
        <begin position="1"/>
        <end position="131"/>
    </location>
</feature>
<dbReference type="AlphaFoldDB" id="A0A8D9ERB0"/>
<dbReference type="GO" id="GO:0051301">
    <property type="term" value="P:cell division"/>
    <property type="evidence" value="ECO:0007669"/>
    <property type="project" value="UniProtKB-KW"/>
</dbReference>
<dbReference type="PROSITE" id="PS51536">
    <property type="entry name" value="TFG"/>
    <property type="match status" value="1"/>
</dbReference>
<feature type="domain" description="FFD box profile" evidence="14">
    <location>
        <begin position="314"/>
        <end position="330"/>
    </location>
</feature>
<dbReference type="InterPro" id="IPR050496">
    <property type="entry name" value="SNF2_RAD54_helicase_repair"/>
</dbReference>
<evidence type="ECO:0000256" key="6">
    <source>
        <dbReference type="ARBA" id="ARBA00023254"/>
    </source>
</evidence>
<dbReference type="GO" id="GO:0016787">
    <property type="term" value="F:hydrolase activity"/>
    <property type="evidence" value="ECO:0007669"/>
    <property type="project" value="UniProtKB-KW"/>
</dbReference>
<dbReference type="InterPro" id="IPR025761">
    <property type="entry name" value="FFD_box"/>
</dbReference>
<reference evidence="16" key="1">
    <citation type="submission" date="2021-05" db="EMBL/GenBank/DDBJ databases">
        <authorList>
            <person name="Alioto T."/>
            <person name="Alioto T."/>
            <person name="Gomez Garrido J."/>
        </authorList>
    </citation>
    <scope>NUCLEOTIDE SEQUENCE</scope>
</reference>
<proteinExistence type="predicted"/>
<evidence type="ECO:0000313" key="16">
    <source>
        <dbReference type="EMBL" id="CAG6763091.1"/>
    </source>
</evidence>
<dbReference type="PROSITE" id="PS51194">
    <property type="entry name" value="HELICASE_CTER"/>
    <property type="match status" value="1"/>
</dbReference>
<sequence length="465" mass="51694">MNYAYLRLDGSTNVNNRKSIVDQFNDAKSPHFVLLLSARAGGVGLNLIGASRLVLYDSDWNPATDLQAMARIWRPGQMKPVHIYRLLTAGTVEEKIFQRQISKADLTQCVIDNDIMQGNEPTSKMSLEELKDLFTFEPHTESYVHTSLQCVCSGEGEVPALQIDNEDEEEDSDEDSEESFLEILKKKDNKDKDRERERRKKNRGHMLMSWAHYQGAQLNEEVLEVSNKERERERDKERERERDFDKANSEFNEMLNKLNDTKLDDGGAPVVVNGSASLNGVGGSSNDGGVDGKKQDDSGNETGVGETDQEHDDKFYDKTKSFFDNISCEAVERSKGAFQRTDWRQERKMNSETFGVAATRRGGGGYRGRGGFYYGGGGRGYNHHRNHYNNQGRNNRGGYGPRLGGGGGNRGQQHYQDRTGTKDMSSMSNNSSTTINNTSSTSAAAVKTAAQVVASTPAPVPAEAK</sequence>
<feature type="region of interest" description="Disordered" evidence="12">
    <location>
        <begin position="221"/>
        <end position="313"/>
    </location>
</feature>
<keyword evidence="7" id="KW-0131">Cell cycle</keyword>
<dbReference type="PANTHER" id="PTHR45629:SF7">
    <property type="entry name" value="DNA EXCISION REPAIR PROTEIN ERCC-6-RELATED"/>
    <property type="match status" value="1"/>
</dbReference>
<evidence type="ECO:0000259" key="15">
    <source>
        <dbReference type="PROSITE" id="PS51536"/>
    </source>
</evidence>
<evidence type="ECO:0000256" key="1">
    <source>
        <dbReference type="ARBA" id="ARBA00011467"/>
    </source>
</evidence>
<dbReference type="InterPro" id="IPR001650">
    <property type="entry name" value="Helicase_C-like"/>
</dbReference>
<dbReference type="Gene3D" id="3.40.50.300">
    <property type="entry name" value="P-loop containing nucleotide triphosphate hydrolases"/>
    <property type="match status" value="1"/>
</dbReference>
<evidence type="ECO:0000256" key="2">
    <source>
        <dbReference type="ARBA" id="ARBA00015341"/>
    </source>
</evidence>
<dbReference type="InterPro" id="IPR027417">
    <property type="entry name" value="P-loop_NTPase"/>
</dbReference>
<evidence type="ECO:0000256" key="7">
    <source>
        <dbReference type="ARBA" id="ARBA00023306"/>
    </source>
</evidence>
<evidence type="ECO:0000256" key="8">
    <source>
        <dbReference type="ARBA" id="ARBA00024776"/>
    </source>
</evidence>
<evidence type="ECO:0000256" key="12">
    <source>
        <dbReference type="SAM" id="MobiDB-lite"/>
    </source>
</evidence>
<dbReference type="InterPro" id="IPR049730">
    <property type="entry name" value="SNF2/RAD54-like_C"/>
</dbReference>
<feature type="region of interest" description="Disordered" evidence="12">
    <location>
        <begin position="384"/>
        <end position="465"/>
    </location>
</feature>
<dbReference type="InterPro" id="IPR025768">
    <property type="entry name" value="TFG_box"/>
</dbReference>
<feature type="compositionally biased region" description="Acidic residues" evidence="12">
    <location>
        <begin position="164"/>
        <end position="180"/>
    </location>
</feature>
<evidence type="ECO:0000256" key="5">
    <source>
        <dbReference type="ARBA" id="ARBA00022801"/>
    </source>
</evidence>
<protein>
    <recommendedName>
        <fullName evidence="2">DNA repair and recombination protein RAD54-like</fullName>
    </recommendedName>
    <alternativeName>
        <fullName evidence="9">Protein okra</fullName>
    </alternativeName>
</protein>
<feature type="region of interest" description="Disordered" evidence="12">
    <location>
        <begin position="163"/>
        <end position="209"/>
    </location>
</feature>
<accession>A0A8D9ERB0</accession>
<evidence type="ECO:0000256" key="3">
    <source>
        <dbReference type="ARBA" id="ARBA00022618"/>
    </source>
</evidence>
<feature type="compositionally biased region" description="Low complexity" evidence="12">
    <location>
        <begin position="425"/>
        <end position="456"/>
    </location>
</feature>
<feature type="short sequence motif" description="FFD box" evidence="10">
    <location>
        <begin position="314"/>
        <end position="330"/>
    </location>
</feature>
<feature type="compositionally biased region" description="Basic and acidic residues" evidence="12">
    <location>
        <begin position="226"/>
        <end position="248"/>
    </location>
</feature>
<dbReference type="GO" id="GO:0007131">
    <property type="term" value="P:reciprocal meiotic recombination"/>
    <property type="evidence" value="ECO:0007669"/>
    <property type="project" value="TreeGrafter"/>
</dbReference>
<dbReference type="SMART" id="SM01199">
    <property type="entry name" value="FDF"/>
    <property type="match status" value="1"/>
</dbReference>
<dbReference type="CDD" id="cd18793">
    <property type="entry name" value="SF2_C_SNF"/>
    <property type="match status" value="1"/>
</dbReference>
<evidence type="ECO:0000256" key="4">
    <source>
        <dbReference type="ARBA" id="ARBA00022776"/>
    </source>
</evidence>
<organism evidence="16">
    <name type="scientific">Cacopsylla melanoneura</name>
    <dbReference type="NCBI Taxonomy" id="428564"/>
    <lineage>
        <taxon>Eukaryota</taxon>
        <taxon>Metazoa</taxon>
        <taxon>Ecdysozoa</taxon>
        <taxon>Arthropoda</taxon>
        <taxon>Hexapoda</taxon>
        <taxon>Insecta</taxon>
        <taxon>Pterygota</taxon>
        <taxon>Neoptera</taxon>
        <taxon>Paraneoptera</taxon>
        <taxon>Hemiptera</taxon>
        <taxon>Sternorrhyncha</taxon>
        <taxon>Psylloidea</taxon>
        <taxon>Psyllidae</taxon>
        <taxon>Psyllinae</taxon>
        <taxon>Cacopsylla</taxon>
    </lineage>
</organism>
<evidence type="ECO:0000256" key="9">
    <source>
        <dbReference type="ARBA" id="ARBA00029956"/>
    </source>
</evidence>
<dbReference type="EMBL" id="HBUF01562631">
    <property type="protein sequence ID" value="CAG6763091.1"/>
    <property type="molecule type" value="Transcribed_RNA"/>
</dbReference>
<dbReference type="Pfam" id="PF00271">
    <property type="entry name" value="Helicase_C"/>
    <property type="match status" value="1"/>
</dbReference>
<feature type="domain" description="TFG box profile" evidence="15">
    <location>
        <begin position="338"/>
        <end position="358"/>
    </location>
</feature>
<dbReference type="InterPro" id="IPR019050">
    <property type="entry name" value="FDF_dom"/>
</dbReference>
<dbReference type="GO" id="GO:0000724">
    <property type="term" value="P:double-strand break repair via homologous recombination"/>
    <property type="evidence" value="ECO:0007669"/>
    <property type="project" value="TreeGrafter"/>
</dbReference>
<dbReference type="SUPFAM" id="SSF52540">
    <property type="entry name" value="P-loop containing nucleoside triphosphate hydrolases"/>
    <property type="match status" value="1"/>
</dbReference>
<feature type="compositionally biased region" description="Gly residues" evidence="12">
    <location>
        <begin position="395"/>
        <end position="410"/>
    </location>
</feature>
<evidence type="ECO:0000259" key="14">
    <source>
        <dbReference type="PROSITE" id="PS51513"/>
    </source>
</evidence>
<keyword evidence="4" id="KW-0498">Mitosis</keyword>
<name>A0A8D9ERB0_9HEMI</name>
<dbReference type="GO" id="GO:0005634">
    <property type="term" value="C:nucleus"/>
    <property type="evidence" value="ECO:0007669"/>
    <property type="project" value="TreeGrafter"/>
</dbReference>
<keyword evidence="5" id="KW-0378">Hydrolase</keyword>
<dbReference type="GO" id="GO:0015616">
    <property type="term" value="F:DNA translocase activity"/>
    <property type="evidence" value="ECO:0007669"/>
    <property type="project" value="TreeGrafter"/>
</dbReference>
<dbReference type="PANTHER" id="PTHR45629">
    <property type="entry name" value="SNF2/RAD54 FAMILY MEMBER"/>
    <property type="match status" value="1"/>
</dbReference>
<keyword evidence="6" id="KW-0469">Meiosis</keyword>
<feature type="compositionally biased region" description="Basic and acidic residues" evidence="12">
    <location>
        <begin position="183"/>
        <end position="196"/>
    </location>
</feature>
<evidence type="ECO:0000256" key="11">
    <source>
        <dbReference type="PROSITE-ProRule" id="PRU00869"/>
    </source>
</evidence>
<dbReference type="PROSITE" id="PS51513">
    <property type="entry name" value="FFD"/>
    <property type="match status" value="1"/>
</dbReference>
<comment type="subunit">
    <text evidence="1">Interacts (via N-terminus) with spn-A/Rad51.</text>
</comment>
<evidence type="ECO:0000259" key="13">
    <source>
        <dbReference type="PROSITE" id="PS51194"/>
    </source>
</evidence>
<dbReference type="EMBL" id="HBUF01562619">
    <property type="protein sequence ID" value="CAG6763061.1"/>
    <property type="molecule type" value="Transcribed_RNA"/>
</dbReference>
<feature type="short sequence motif" description="TFG box" evidence="11">
    <location>
        <begin position="338"/>
        <end position="358"/>
    </location>
</feature>
<dbReference type="Gene3D" id="1.20.120.850">
    <property type="entry name" value="SWI2/SNF2 ATPases, N-terminal domain"/>
    <property type="match status" value="1"/>
</dbReference>